<dbReference type="InterPro" id="IPR020845">
    <property type="entry name" value="AMP-binding_CS"/>
</dbReference>
<accession>A0AAN7UBS5</accession>
<dbReference type="Gene3D" id="3.30.300.30">
    <property type="match status" value="1"/>
</dbReference>
<keyword evidence="10" id="KW-1185">Reference proteome</keyword>
<dbReference type="PANTHER" id="PTHR24095">
    <property type="entry name" value="ACETYL-COENZYME A SYNTHETASE"/>
    <property type="match status" value="1"/>
</dbReference>
<dbReference type="PROSITE" id="PS00455">
    <property type="entry name" value="AMP_BINDING"/>
    <property type="match status" value="1"/>
</dbReference>
<feature type="domain" description="AMP-binding enzyme C-terminal" evidence="7">
    <location>
        <begin position="541"/>
        <end position="620"/>
    </location>
</feature>
<dbReference type="AlphaFoldDB" id="A0AAN7UBS5"/>
<dbReference type="Pfam" id="PF13193">
    <property type="entry name" value="AMP-binding_C"/>
    <property type="match status" value="1"/>
</dbReference>
<keyword evidence="3 5" id="KW-0547">Nucleotide-binding</keyword>
<dbReference type="InterPro" id="IPR045851">
    <property type="entry name" value="AMP-bd_C_sf"/>
</dbReference>
<feature type="domain" description="Acetyl-coenzyme A synthetase N-terminal" evidence="8">
    <location>
        <begin position="30"/>
        <end position="86"/>
    </location>
</feature>
<evidence type="ECO:0000256" key="3">
    <source>
        <dbReference type="ARBA" id="ARBA00022741"/>
    </source>
</evidence>
<dbReference type="Proteomes" id="UP001344447">
    <property type="component" value="Unassembled WGS sequence"/>
</dbReference>
<evidence type="ECO:0000256" key="2">
    <source>
        <dbReference type="ARBA" id="ARBA00022598"/>
    </source>
</evidence>
<dbReference type="CDD" id="cd05966">
    <property type="entry name" value="ACS"/>
    <property type="match status" value="1"/>
</dbReference>
<feature type="domain" description="AMP-dependent synthetase/ligase" evidence="6">
    <location>
        <begin position="88"/>
        <end position="479"/>
    </location>
</feature>
<dbReference type="GO" id="GO:0016208">
    <property type="term" value="F:AMP binding"/>
    <property type="evidence" value="ECO:0007669"/>
    <property type="project" value="InterPro"/>
</dbReference>
<dbReference type="InterPro" id="IPR042099">
    <property type="entry name" value="ANL_N_sf"/>
</dbReference>
<dbReference type="GO" id="GO:0005524">
    <property type="term" value="F:ATP binding"/>
    <property type="evidence" value="ECO:0007669"/>
    <property type="project" value="UniProtKB-UniRule"/>
</dbReference>
<keyword evidence="2 5" id="KW-0436">Ligase</keyword>
<dbReference type="NCBIfam" id="NF001208">
    <property type="entry name" value="PRK00174.1"/>
    <property type="match status" value="1"/>
</dbReference>
<comment type="catalytic activity">
    <reaction evidence="5">
        <text>acetate + ATP + CoA = acetyl-CoA + AMP + diphosphate</text>
        <dbReference type="Rhea" id="RHEA:23176"/>
        <dbReference type="ChEBI" id="CHEBI:30089"/>
        <dbReference type="ChEBI" id="CHEBI:30616"/>
        <dbReference type="ChEBI" id="CHEBI:33019"/>
        <dbReference type="ChEBI" id="CHEBI:57287"/>
        <dbReference type="ChEBI" id="CHEBI:57288"/>
        <dbReference type="ChEBI" id="CHEBI:456215"/>
        <dbReference type="EC" id="6.2.1.1"/>
    </reaction>
</comment>
<dbReference type="FunFam" id="3.40.50.12780:FF:000001">
    <property type="entry name" value="Acetyl-coenzyme A synthetase"/>
    <property type="match status" value="1"/>
</dbReference>
<comment type="similarity">
    <text evidence="1 5">Belongs to the ATP-dependent AMP-binding enzyme family.</text>
</comment>
<organism evidence="9 10">
    <name type="scientific">Dictyostelium firmibasis</name>
    <dbReference type="NCBI Taxonomy" id="79012"/>
    <lineage>
        <taxon>Eukaryota</taxon>
        <taxon>Amoebozoa</taxon>
        <taxon>Evosea</taxon>
        <taxon>Eumycetozoa</taxon>
        <taxon>Dictyostelia</taxon>
        <taxon>Dictyosteliales</taxon>
        <taxon>Dictyosteliaceae</taxon>
        <taxon>Dictyostelium</taxon>
    </lineage>
</organism>
<evidence type="ECO:0000259" key="7">
    <source>
        <dbReference type="Pfam" id="PF13193"/>
    </source>
</evidence>
<dbReference type="InterPro" id="IPR032387">
    <property type="entry name" value="ACAS_N"/>
</dbReference>
<dbReference type="NCBIfam" id="TIGR02188">
    <property type="entry name" value="Ac_CoA_lig_AcsA"/>
    <property type="match status" value="1"/>
</dbReference>
<gene>
    <name evidence="9" type="ORF">RB653_003224</name>
</gene>
<proteinExistence type="inferred from homology"/>
<evidence type="ECO:0000256" key="1">
    <source>
        <dbReference type="ARBA" id="ARBA00006432"/>
    </source>
</evidence>
<dbReference type="Pfam" id="PF16177">
    <property type="entry name" value="ACAS_N"/>
    <property type="match status" value="1"/>
</dbReference>
<dbReference type="EC" id="6.2.1.1" evidence="5"/>
<dbReference type="FunFam" id="3.30.300.30:FF:000004">
    <property type="entry name" value="Acetyl-coenzyme A synthetase"/>
    <property type="match status" value="1"/>
</dbReference>
<keyword evidence="4 5" id="KW-0067">ATP-binding</keyword>
<name>A0AAN7UBS5_9MYCE</name>
<evidence type="ECO:0000259" key="6">
    <source>
        <dbReference type="Pfam" id="PF00501"/>
    </source>
</evidence>
<evidence type="ECO:0000256" key="5">
    <source>
        <dbReference type="RuleBase" id="RU361147"/>
    </source>
</evidence>
<dbReference type="SUPFAM" id="SSF56801">
    <property type="entry name" value="Acetyl-CoA synthetase-like"/>
    <property type="match status" value="1"/>
</dbReference>
<reference evidence="9 10" key="1">
    <citation type="submission" date="2023-11" db="EMBL/GenBank/DDBJ databases">
        <title>Dfirmibasis_genome.</title>
        <authorList>
            <person name="Edelbroek B."/>
            <person name="Kjellin J."/>
            <person name="Jerlstrom-Hultqvist J."/>
            <person name="Soderbom F."/>
        </authorList>
    </citation>
    <scope>NUCLEOTIDE SEQUENCE [LARGE SCALE GENOMIC DNA]</scope>
    <source>
        <strain evidence="9 10">TNS-C-14</strain>
    </source>
</reference>
<evidence type="ECO:0000259" key="8">
    <source>
        <dbReference type="Pfam" id="PF16177"/>
    </source>
</evidence>
<dbReference type="EMBL" id="JAVFKY010000004">
    <property type="protein sequence ID" value="KAK5578268.1"/>
    <property type="molecule type" value="Genomic_DNA"/>
</dbReference>
<evidence type="ECO:0000313" key="9">
    <source>
        <dbReference type="EMBL" id="KAK5578268.1"/>
    </source>
</evidence>
<dbReference type="InterPro" id="IPR025110">
    <property type="entry name" value="AMP-bd_C"/>
</dbReference>
<evidence type="ECO:0000313" key="10">
    <source>
        <dbReference type="Proteomes" id="UP001344447"/>
    </source>
</evidence>
<dbReference type="Pfam" id="PF00501">
    <property type="entry name" value="AMP-binding"/>
    <property type="match status" value="1"/>
</dbReference>
<dbReference type="GO" id="GO:0019427">
    <property type="term" value="P:acetyl-CoA biosynthetic process from acetate"/>
    <property type="evidence" value="ECO:0007669"/>
    <property type="project" value="InterPro"/>
</dbReference>
<dbReference type="Gene3D" id="3.40.50.12780">
    <property type="entry name" value="N-terminal domain of ligase-like"/>
    <property type="match status" value="1"/>
</dbReference>
<dbReference type="PANTHER" id="PTHR24095:SF14">
    <property type="entry name" value="ACETYL-COENZYME A SYNTHETASE 1"/>
    <property type="match status" value="1"/>
</dbReference>
<dbReference type="InterPro" id="IPR011904">
    <property type="entry name" value="Ac_CoA_lig"/>
</dbReference>
<dbReference type="GO" id="GO:0003987">
    <property type="term" value="F:acetate-CoA ligase activity"/>
    <property type="evidence" value="ECO:0007669"/>
    <property type="project" value="UniProtKB-UniRule"/>
</dbReference>
<comment type="caution">
    <text evidence="9">The sequence shown here is derived from an EMBL/GenBank/DDBJ whole genome shotgun (WGS) entry which is preliminary data.</text>
</comment>
<protein>
    <recommendedName>
        <fullName evidence="5">Acetyl-coenzyme A synthetase</fullName>
        <ecNumber evidence="5">6.2.1.1</ecNumber>
    </recommendedName>
</protein>
<dbReference type="InterPro" id="IPR000873">
    <property type="entry name" value="AMP-dep_synth/lig_dom"/>
</dbReference>
<sequence length="666" mass="74642">MSDKENQEEPKFYPPPSFKSKCHISSIEQYNDMYKESIESPNQFWDQQAKKFLTWFSDYTSIQHGSFEKGDIAWFLNGKINVSYNCIDRHLKENGDKVAILFEGDEDTMVKKVTYREMFEEVCRLSNLLISLGIGKGDTVAIYLPNTPTAIYSMLACARIGAIHSVIFAGFGYESIVSRVQDAKCRVIITADEGLRGGRYIPLKEKIDQVVPHCKTVQHVLVFKNTGRPLTSFNPSIDIWADEAMLDHRPFCPPVWLDSEDPLFILYTSGSTGTPKGLVHTQAGYLLYAAMTHRYVFDYHDTDIYACMADVGWITGHSYIVYGPLANGATTFIFEGTPLHPTPARYWQMVQRHKITQFYTAPTAIRSLMKFPISFTQQSDKSSLRVLGSVGEPINPEAWRWFNTNVGEGRCAIVDTYWQTESGGHLITPLPGVTPTKPGSATKPFFGIELQVLDSKTGERLHLKPDDKEISGVLAISKPWPGIARSVYRSHGRYLQTYMNQYKGHYFTGDGVKLDSDGYYWIEGRVDDVINVSGHRLGTAELESALVGCSICAEAAVVGYPHDIKGQGILAFCTLKEGYQEDESNIIMMLKKEVRTVIGPFATPDVIVITPSLPKTRSGKIMRRILRKIGSHESSPEQLGDISTLAEPEVVKLLINKVSKVIPKTH</sequence>
<evidence type="ECO:0000256" key="4">
    <source>
        <dbReference type="ARBA" id="ARBA00022840"/>
    </source>
</evidence>